<dbReference type="InterPro" id="IPR027039">
    <property type="entry name" value="Crtac1"/>
</dbReference>
<proteinExistence type="predicted"/>
<dbReference type="InterPro" id="IPR011519">
    <property type="entry name" value="UnbV_ASPIC"/>
</dbReference>
<name>A0A5C5XBY0_9PLAN</name>
<feature type="domain" description="ASPIC/UnbV" evidence="2">
    <location>
        <begin position="498"/>
        <end position="555"/>
    </location>
</feature>
<dbReference type="OrthoDB" id="5287961at2"/>
<dbReference type="RefSeq" id="WP_146502645.1">
    <property type="nucleotide sequence ID" value="NZ_SJPG01000001.1"/>
</dbReference>
<dbReference type="Pfam" id="PF07593">
    <property type="entry name" value="UnbV_ASPIC"/>
    <property type="match status" value="1"/>
</dbReference>
<reference evidence="3 4" key="1">
    <citation type="submission" date="2019-02" db="EMBL/GenBank/DDBJ databases">
        <title>Deep-cultivation of Planctomycetes and their phenomic and genomic characterization uncovers novel biology.</title>
        <authorList>
            <person name="Wiegand S."/>
            <person name="Jogler M."/>
            <person name="Boedeker C."/>
            <person name="Pinto D."/>
            <person name="Vollmers J."/>
            <person name="Rivas-Marin E."/>
            <person name="Kohn T."/>
            <person name="Peeters S.H."/>
            <person name="Heuer A."/>
            <person name="Rast P."/>
            <person name="Oberbeckmann S."/>
            <person name="Bunk B."/>
            <person name="Jeske O."/>
            <person name="Meyerdierks A."/>
            <person name="Storesund J.E."/>
            <person name="Kallscheuer N."/>
            <person name="Luecker S."/>
            <person name="Lage O.M."/>
            <person name="Pohl T."/>
            <person name="Merkel B.J."/>
            <person name="Hornburger P."/>
            <person name="Mueller R.-W."/>
            <person name="Bruemmer F."/>
            <person name="Labrenz M."/>
            <person name="Spormann A.M."/>
            <person name="Op Den Camp H."/>
            <person name="Overmann J."/>
            <person name="Amann R."/>
            <person name="Jetten M.S.M."/>
            <person name="Mascher T."/>
            <person name="Medema M.H."/>
            <person name="Devos D.P."/>
            <person name="Kaster A.-K."/>
            <person name="Ovreas L."/>
            <person name="Rohde M."/>
            <person name="Galperin M.Y."/>
            <person name="Jogler C."/>
        </authorList>
    </citation>
    <scope>NUCLEOTIDE SEQUENCE [LARGE SCALE GENOMIC DNA]</scope>
    <source>
        <strain evidence="3 4">Pan54</strain>
    </source>
</reference>
<accession>A0A5C5XBY0</accession>
<dbReference type="InterPro" id="IPR028994">
    <property type="entry name" value="Integrin_alpha_N"/>
</dbReference>
<dbReference type="AlphaFoldDB" id="A0A5C5XBY0"/>
<dbReference type="Pfam" id="PF13517">
    <property type="entry name" value="FG-GAP_3"/>
    <property type="match status" value="2"/>
</dbReference>
<sequence>MPYLQLIHYSMLSLVLCPIVLVLGCGGSDSNDQPSSSTDSQFESDTLAEETVTFRCSEALEQLKIIYNNGEEAEQFSIVESLGGGVGVFDYDRDGWLDLIFPGGGTFSESTLEGLPTRILRQSAPEQFTDVSYAAGTEVVRHYTHGIANGDYNNDGFTDVLITGYGGLQLLSNNGDGSFSDVTDQVGLHDSSWSASAAWGDFNNDGFLDIYITHYVNWSIENNPICFNQDGHRDVCAPPDFSGLDDVIYLNSGDGTFTANREALGLSPEGKGLGVLLADWDEDGDLDIYVANDTVPNFFYSNNGNATFTEKALISGLAIDDMANSNGSMGLAVIDLDRDHRADIFVTNYEEELSALYMNLGGSNFSYESRQAGLNRLGKLFVGFGCVAGDFDLDGDHDVVISNGHAVRYPTNGELKQEPLLLINNDGRLNRMNAVPSSYFGQTHRGRGLATGDINRDGQLDLVFANILEPAVLLFGEVQQPQNRLLVSLVGRKVNRDAIGARVCIKMKSSELVEWTTAGMGYLSSSPNELLFVIPEEEVIEEIEIMWPGGDVSSVSADYLDLTMNDQGFGHLRIVE</sequence>
<dbReference type="PANTHER" id="PTHR16026">
    <property type="entry name" value="CARTILAGE ACIDIC PROTEIN 1"/>
    <property type="match status" value="1"/>
</dbReference>
<organism evidence="3 4">
    <name type="scientific">Rubinisphaera italica</name>
    <dbReference type="NCBI Taxonomy" id="2527969"/>
    <lineage>
        <taxon>Bacteria</taxon>
        <taxon>Pseudomonadati</taxon>
        <taxon>Planctomycetota</taxon>
        <taxon>Planctomycetia</taxon>
        <taxon>Planctomycetales</taxon>
        <taxon>Planctomycetaceae</taxon>
        <taxon>Rubinisphaera</taxon>
    </lineage>
</organism>
<dbReference type="Gene3D" id="2.130.10.130">
    <property type="entry name" value="Integrin alpha, N-terminal"/>
    <property type="match status" value="2"/>
</dbReference>
<evidence type="ECO:0000259" key="2">
    <source>
        <dbReference type="Pfam" id="PF07593"/>
    </source>
</evidence>
<dbReference type="InterPro" id="IPR013517">
    <property type="entry name" value="FG-GAP"/>
</dbReference>
<dbReference type="Proteomes" id="UP000316095">
    <property type="component" value="Unassembled WGS sequence"/>
</dbReference>
<keyword evidence="4" id="KW-1185">Reference proteome</keyword>
<protein>
    <submittedName>
        <fullName evidence="3">FG-GAP repeat protein</fullName>
    </submittedName>
</protein>
<evidence type="ECO:0000256" key="1">
    <source>
        <dbReference type="ARBA" id="ARBA00022729"/>
    </source>
</evidence>
<gene>
    <name evidence="3" type="ORF">Pan54_12500</name>
</gene>
<evidence type="ECO:0000313" key="4">
    <source>
        <dbReference type="Proteomes" id="UP000316095"/>
    </source>
</evidence>
<comment type="caution">
    <text evidence="3">The sequence shown here is derived from an EMBL/GenBank/DDBJ whole genome shotgun (WGS) entry which is preliminary data.</text>
</comment>
<evidence type="ECO:0000313" key="3">
    <source>
        <dbReference type="EMBL" id="TWT60536.1"/>
    </source>
</evidence>
<keyword evidence="1" id="KW-0732">Signal</keyword>
<dbReference type="PANTHER" id="PTHR16026:SF0">
    <property type="entry name" value="CARTILAGE ACIDIC PROTEIN 1"/>
    <property type="match status" value="1"/>
</dbReference>
<dbReference type="EMBL" id="SJPG01000001">
    <property type="protein sequence ID" value="TWT60536.1"/>
    <property type="molecule type" value="Genomic_DNA"/>
</dbReference>
<dbReference type="SUPFAM" id="SSF69318">
    <property type="entry name" value="Integrin alpha N-terminal domain"/>
    <property type="match status" value="1"/>
</dbReference>